<accession>A0A409V8N7</accession>
<evidence type="ECO:0008006" key="6">
    <source>
        <dbReference type="Google" id="ProtNLM"/>
    </source>
</evidence>
<reference evidence="4 5" key="1">
    <citation type="journal article" date="2018" name="Evol. Lett.">
        <title>Horizontal gene cluster transfer increased hallucinogenic mushroom diversity.</title>
        <authorList>
            <person name="Reynolds H.T."/>
            <person name="Vijayakumar V."/>
            <person name="Gluck-Thaler E."/>
            <person name="Korotkin H.B."/>
            <person name="Matheny P.B."/>
            <person name="Slot J.C."/>
        </authorList>
    </citation>
    <scope>NUCLEOTIDE SEQUENCE [LARGE SCALE GENOMIC DNA]</scope>
    <source>
        <strain evidence="4 5">2629</strain>
    </source>
</reference>
<gene>
    <name evidence="4" type="ORF">CVT24_006171</name>
</gene>
<dbReference type="EMBL" id="NHTK01006135">
    <property type="protein sequence ID" value="PPQ62931.1"/>
    <property type="molecule type" value="Genomic_DNA"/>
</dbReference>
<dbReference type="OrthoDB" id="10051290at2759"/>
<dbReference type="GO" id="GO:0005737">
    <property type="term" value="C:cytoplasm"/>
    <property type="evidence" value="ECO:0007669"/>
    <property type="project" value="InterPro"/>
</dbReference>
<keyword evidence="2" id="KW-0456">Lyase</keyword>
<keyword evidence="5" id="KW-1185">Reference proteome</keyword>
<dbReference type="NCBIfam" id="TIGR01226">
    <property type="entry name" value="phe_am_lyase"/>
    <property type="match status" value="1"/>
</dbReference>
<dbReference type="Gene3D" id="1.10.275.10">
    <property type="entry name" value="Fumarase/aspartase (N-terminal domain)"/>
    <property type="match status" value="1"/>
</dbReference>
<dbReference type="InterPro" id="IPR005922">
    <property type="entry name" value="Phe_NH3-lyase"/>
</dbReference>
<dbReference type="Proteomes" id="UP000284842">
    <property type="component" value="Unassembled WGS sequence"/>
</dbReference>
<dbReference type="InParanoid" id="A0A409V8N7"/>
<sequence>MTLISSETRNTPRRSSSASLSGFVIRDGKVLLASSKTDHEPARPIPARRASKIIHPRPRTTALVEEFVRSFKELEEYKNGKPVTVDGQNLSISGVAAAARYNASVSLDSSPSVLSKINKSRKVIVDKVDAGLSVYGVSTGFGGSADTRTDQPILLGNALLQHQQSGVLPSSSKPLEVLPLQDPLNSTSMPEAWVRGAILIRMNSLIRGHSGVRYELIEKMNELLRANITPLVPLRGTISASGDLSPLSYIAGTLIGNPSIRVFDGPASFGGRQIVSSVQALEAHDIAPIPLASKEHLGVLNGTAFSTSVAALALNEAVHLTLLSQVCTAMGTEALAGTRASFDPFISATARPHPGQIETAKNIWNLLEGSTFAATHEEEVTIAEDEGILRQDRYPLRTAPQFIGPQVEDLIHSLKTITIECNSTTDNPLIDGETGHVHHGGNFQAMSVTNTMEKTRLSLHHLGKILFGQCAELINPAMNRGLPPSLAATDPSLNYHAKGIDIASAAYVAELGYLANPVSTHIQSAEMHNQAVNSLALISARATINSLEVLSILISSYLYTLCQALDLRALQHEFYQGLNKIVAEEFSSTFASGITDSIQCQKLQAKVSAIMRDTFDATSTMDAQERMQRVAASSTTCLLDFFTGASYANTASVATMLTAIPVFRSHMAERLTSLLDTLRKDYLSGSRGPAPASPYLNKTKPVYEFVRVGLGIKMHGSENYSRFAKGLGVEEQTVGQNVSLIHEAIRDGKLQPIIVDLFASL</sequence>
<proteinExistence type="inferred from homology"/>
<dbReference type="CDD" id="cd00332">
    <property type="entry name" value="PAL-HAL"/>
    <property type="match status" value="1"/>
</dbReference>
<name>A0A409V8N7_9AGAR</name>
<dbReference type="GO" id="GO:0006559">
    <property type="term" value="P:L-phenylalanine catabolic process"/>
    <property type="evidence" value="ECO:0007669"/>
    <property type="project" value="InterPro"/>
</dbReference>
<organism evidence="4 5">
    <name type="scientific">Panaeolus cyanescens</name>
    <dbReference type="NCBI Taxonomy" id="181874"/>
    <lineage>
        <taxon>Eukaryota</taxon>
        <taxon>Fungi</taxon>
        <taxon>Dikarya</taxon>
        <taxon>Basidiomycota</taxon>
        <taxon>Agaricomycotina</taxon>
        <taxon>Agaricomycetes</taxon>
        <taxon>Agaricomycetidae</taxon>
        <taxon>Agaricales</taxon>
        <taxon>Agaricineae</taxon>
        <taxon>Galeropsidaceae</taxon>
        <taxon>Panaeolus</taxon>
    </lineage>
</organism>
<evidence type="ECO:0000256" key="2">
    <source>
        <dbReference type="RuleBase" id="RU003954"/>
    </source>
</evidence>
<dbReference type="InterPro" id="IPR024083">
    <property type="entry name" value="Fumarase/histidase_N"/>
</dbReference>
<dbReference type="PROSITE" id="PS00488">
    <property type="entry name" value="PAL_HISTIDASE"/>
    <property type="match status" value="1"/>
</dbReference>
<dbReference type="Pfam" id="PF00221">
    <property type="entry name" value="Lyase_aromatic"/>
    <property type="match status" value="1"/>
</dbReference>
<dbReference type="Gene3D" id="1.20.200.10">
    <property type="entry name" value="Fumarase/aspartase (Central domain)"/>
    <property type="match status" value="1"/>
</dbReference>
<evidence type="ECO:0000256" key="3">
    <source>
        <dbReference type="SAM" id="MobiDB-lite"/>
    </source>
</evidence>
<dbReference type="SUPFAM" id="SSF48557">
    <property type="entry name" value="L-aspartase-like"/>
    <property type="match status" value="1"/>
</dbReference>
<dbReference type="STRING" id="181874.A0A409V8N7"/>
<comment type="similarity">
    <text evidence="1 2">Belongs to the PAL/histidase family.</text>
</comment>
<dbReference type="InterPro" id="IPR001106">
    <property type="entry name" value="Aromatic_Lyase"/>
</dbReference>
<dbReference type="Gene3D" id="1.10.274.20">
    <property type="entry name" value="Phenylalanine ammonia-lyase 1, domain 3"/>
    <property type="match status" value="1"/>
</dbReference>
<evidence type="ECO:0000313" key="4">
    <source>
        <dbReference type="EMBL" id="PPQ62931.1"/>
    </source>
</evidence>
<dbReference type="PANTHER" id="PTHR10362">
    <property type="entry name" value="HISTIDINE AMMONIA-LYASE"/>
    <property type="match status" value="1"/>
</dbReference>
<dbReference type="AlphaFoldDB" id="A0A409V8N7"/>
<feature type="region of interest" description="Disordered" evidence="3">
    <location>
        <begin position="1"/>
        <end position="20"/>
    </location>
</feature>
<dbReference type="InterPro" id="IPR022313">
    <property type="entry name" value="Phe/His_NH3-lyase_AS"/>
</dbReference>
<dbReference type="InterPro" id="IPR023144">
    <property type="entry name" value="Phe_NH3-lyase_shielding_dom_sf"/>
</dbReference>
<evidence type="ECO:0000256" key="1">
    <source>
        <dbReference type="ARBA" id="ARBA00007238"/>
    </source>
</evidence>
<comment type="caution">
    <text evidence="4">The sequence shown here is derived from an EMBL/GenBank/DDBJ whole genome shotgun (WGS) entry which is preliminary data.</text>
</comment>
<dbReference type="InterPro" id="IPR008948">
    <property type="entry name" value="L-Aspartase-like"/>
</dbReference>
<dbReference type="GO" id="GO:0016841">
    <property type="term" value="F:ammonia-lyase activity"/>
    <property type="evidence" value="ECO:0007669"/>
    <property type="project" value="InterPro"/>
</dbReference>
<evidence type="ECO:0000313" key="5">
    <source>
        <dbReference type="Proteomes" id="UP000284842"/>
    </source>
</evidence>
<protein>
    <recommendedName>
        <fullName evidence="6">Phenylalanine ammonia-lyase</fullName>
    </recommendedName>
</protein>